<proteinExistence type="predicted"/>
<evidence type="ECO:0000313" key="1">
    <source>
        <dbReference type="EMBL" id="QHT06815.1"/>
    </source>
</evidence>
<sequence length="83" mass="10524">MEQQKHKKEFAILLYNDLSHQNHLCLPNPLFIVKHKDIFIELYLKYYRHNYKRLNNAEYIYYTYLFRNLLYLDDWDLNDMLKY</sequence>
<accession>A0A6C0CTK1</accession>
<reference evidence="1" key="1">
    <citation type="journal article" date="2020" name="Nature">
        <title>Giant virus diversity and host interactions through global metagenomics.</title>
        <authorList>
            <person name="Schulz F."/>
            <person name="Roux S."/>
            <person name="Paez-Espino D."/>
            <person name="Jungbluth S."/>
            <person name="Walsh D.A."/>
            <person name="Denef V.J."/>
            <person name="McMahon K.D."/>
            <person name="Konstantinidis K.T."/>
            <person name="Eloe-Fadrosh E.A."/>
            <person name="Kyrpides N.C."/>
            <person name="Woyke T."/>
        </authorList>
    </citation>
    <scope>NUCLEOTIDE SEQUENCE</scope>
    <source>
        <strain evidence="1">GVMAG-M-3300021473-15</strain>
    </source>
</reference>
<dbReference type="AlphaFoldDB" id="A0A6C0CTK1"/>
<dbReference type="EMBL" id="MN739475">
    <property type="protein sequence ID" value="QHT06815.1"/>
    <property type="molecule type" value="Genomic_DNA"/>
</dbReference>
<protein>
    <submittedName>
        <fullName evidence="1">Uncharacterized protein</fullName>
    </submittedName>
</protein>
<name>A0A6C0CTK1_9ZZZZ</name>
<organism evidence="1">
    <name type="scientific">viral metagenome</name>
    <dbReference type="NCBI Taxonomy" id="1070528"/>
    <lineage>
        <taxon>unclassified sequences</taxon>
        <taxon>metagenomes</taxon>
        <taxon>organismal metagenomes</taxon>
    </lineage>
</organism>